<dbReference type="Proteomes" id="UP000295781">
    <property type="component" value="Chromosome"/>
</dbReference>
<gene>
    <name evidence="1" type="ORF">SOCEGT47_063820</name>
</gene>
<dbReference type="EMBL" id="CP012670">
    <property type="protein sequence ID" value="AUX25829.1"/>
    <property type="molecule type" value="Genomic_DNA"/>
</dbReference>
<dbReference type="AlphaFoldDB" id="A0A4P2Q8K5"/>
<dbReference type="RefSeq" id="WP_129353008.1">
    <property type="nucleotide sequence ID" value="NZ_CP012670.1"/>
</dbReference>
<proteinExistence type="predicted"/>
<protein>
    <submittedName>
        <fullName evidence="1">Uncharacterized protein</fullName>
    </submittedName>
</protein>
<evidence type="ECO:0000313" key="1">
    <source>
        <dbReference type="EMBL" id="AUX25829.1"/>
    </source>
</evidence>
<organism evidence="1 2">
    <name type="scientific">Sorangium cellulosum</name>
    <name type="common">Polyangium cellulosum</name>
    <dbReference type="NCBI Taxonomy" id="56"/>
    <lineage>
        <taxon>Bacteria</taxon>
        <taxon>Pseudomonadati</taxon>
        <taxon>Myxococcota</taxon>
        <taxon>Polyangia</taxon>
        <taxon>Polyangiales</taxon>
        <taxon>Polyangiaceae</taxon>
        <taxon>Sorangium</taxon>
    </lineage>
</organism>
<reference evidence="1 2" key="1">
    <citation type="submission" date="2015-09" db="EMBL/GenBank/DDBJ databases">
        <title>Sorangium comparison.</title>
        <authorList>
            <person name="Zaburannyi N."/>
            <person name="Bunk B."/>
            <person name="Overmann J."/>
            <person name="Mueller R."/>
        </authorList>
    </citation>
    <scope>NUCLEOTIDE SEQUENCE [LARGE SCALE GENOMIC DNA]</scope>
    <source>
        <strain evidence="1 2">So ceGT47</strain>
    </source>
</reference>
<evidence type="ECO:0000313" key="2">
    <source>
        <dbReference type="Proteomes" id="UP000295781"/>
    </source>
</evidence>
<name>A0A4P2Q8K5_SORCE</name>
<sequence>MVYPAGAECTFQVRSLIGPEENGLAREVQREVKALGVCHTPPGYAARSEAMGGWVRLAPSSFDVGCTLGRTTEHKGVS</sequence>
<accession>A0A4P2Q8K5</accession>